<evidence type="ECO:0000256" key="4">
    <source>
        <dbReference type="ARBA" id="ARBA00022785"/>
    </source>
</evidence>
<dbReference type="InterPro" id="IPR003699">
    <property type="entry name" value="QueA"/>
</dbReference>
<dbReference type="InterPro" id="IPR042119">
    <property type="entry name" value="QueA_dom2"/>
</dbReference>
<name>A0A6J6BTL0_9ZZZZ</name>
<dbReference type="NCBIfam" id="NF001140">
    <property type="entry name" value="PRK00147.1"/>
    <property type="match status" value="1"/>
</dbReference>
<evidence type="ECO:0000256" key="3">
    <source>
        <dbReference type="ARBA" id="ARBA00022691"/>
    </source>
</evidence>
<dbReference type="AlphaFoldDB" id="A0A6J6BTL0"/>
<protein>
    <submittedName>
        <fullName evidence="5">Unannotated protein</fullName>
    </submittedName>
</protein>
<dbReference type="SUPFAM" id="SSF111337">
    <property type="entry name" value="QueA-like"/>
    <property type="match status" value="1"/>
</dbReference>
<evidence type="ECO:0000313" key="6">
    <source>
        <dbReference type="EMBL" id="CAB4633881.1"/>
    </source>
</evidence>
<accession>A0A6J6BTL0</accession>
<evidence type="ECO:0000256" key="2">
    <source>
        <dbReference type="ARBA" id="ARBA00022679"/>
    </source>
</evidence>
<evidence type="ECO:0000256" key="1">
    <source>
        <dbReference type="ARBA" id="ARBA00022490"/>
    </source>
</evidence>
<dbReference type="EMBL" id="CAEZVL010000123">
    <property type="protein sequence ID" value="CAB4633881.1"/>
    <property type="molecule type" value="Genomic_DNA"/>
</dbReference>
<dbReference type="InterPro" id="IPR042118">
    <property type="entry name" value="QueA_dom1"/>
</dbReference>
<dbReference type="NCBIfam" id="TIGR00113">
    <property type="entry name" value="queA"/>
    <property type="match status" value="1"/>
</dbReference>
<dbReference type="Pfam" id="PF02547">
    <property type="entry name" value="Queuosine_synth"/>
    <property type="match status" value="1"/>
</dbReference>
<gene>
    <name evidence="5" type="ORF">UFOPK1421_00728</name>
    <name evidence="6" type="ORF">UFOPK1960_00856</name>
    <name evidence="7" type="ORF">UFOPK4422_00290</name>
</gene>
<dbReference type="EMBL" id="CAFBRX010000017">
    <property type="protein sequence ID" value="CAB5113318.1"/>
    <property type="molecule type" value="Genomic_DNA"/>
</dbReference>
<proteinExistence type="inferred from homology"/>
<keyword evidence="3" id="KW-0949">S-adenosyl-L-methionine</keyword>
<organism evidence="5">
    <name type="scientific">freshwater metagenome</name>
    <dbReference type="NCBI Taxonomy" id="449393"/>
    <lineage>
        <taxon>unclassified sequences</taxon>
        <taxon>metagenomes</taxon>
        <taxon>ecological metagenomes</taxon>
    </lineage>
</organism>
<dbReference type="PANTHER" id="PTHR30307:SF0">
    <property type="entry name" value="S-ADENOSYLMETHIONINE:TRNA RIBOSYLTRANSFERASE-ISOMERASE"/>
    <property type="match status" value="1"/>
</dbReference>
<evidence type="ECO:0000313" key="5">
    <source>
        <dbReference type="EMBL" id="CAB4542481.1"/>
    </source>
</evidence>
<dbReference type="GO" id="GO:0051075">
    <property type="term" value="F:S-adenosylmethionine:tRNA ribosyltransferase-isomerase activity"/>
    <property type="evidence" value="ECO:0007669"/>
    <property type="project" value="TreeGrafter"/>
</dbReference>
<dbReference type="GO" id="GO:0008616">
    <property type="term" value="P:tRNA queuosine(34) biosynthetic process"/>
    <property type="evidence" value="ECO:0007669"/>
    <property type="project" value="UniProtKB-KW"/>
</dbReference>
<dbReference type="Gene3D" id="3.40.1780.10">
    <property type="entry name" value="QueA-like"/>
    <property type="match status" value="2"/>
</dbReference>
<dbReference type="HAMAP" id="MF_00113">
    <property type="entry name" value="QueA"/>
    <property type="match status" value="1"/>
</dbReference>
<sequence length="344" mass="38391">MKLSDFDYELPLDRIAQIPSEPRDAARLLVDCGRSAGSLRVEHRQVHHLPDYLRAGDLLVVNDTKVIPGRLRLQRASGGAVEVLLLDPLTPTSTRWTALVRPGGRLREGEVLHHAQSGTEVIFHGRAEESDSFIVELCFTGDILELLNKIGEIPLPPYITSALPSSDRYQTVYSRRPASAAAPTAGLHFTARLLQTLSDRGIEIAHVELVVGLDTFQPIQVEDPLDHKMHTEFYSVSEHVMEQVDKAQRVIAVGTTAVRSLESAIARDELSGRTNLFIHRGFDWQAVDMMMTNFHLPRTTLLLMIDAFIGDRWRDIYATALESGYRFLSLGDAMLLDRHATEGP</sequence>
<dbReference type="PANTHER" id="PTHR30307">
    <property type="entry name" value="S-ADENOSYLMETHIONINE:TRNA RIBOSYLTRANSFERASE-ISOMERASE"/>
    <property type="match status" value="1"/>
</dbReference>
<dbReference type="InterPro" id="IPR036100">
    <property type="entry name" value="QueA_sf"/>
</dbReference>
<keyword evidence="4" id="KW-0671">Queuosine biosynthesis</keyword>
<dbReference type="EMBL" id="CAEZSL010000066">
    <property type="protein sequence ID" value="CAB4542481.1"/>
    <property type="molecule type" value="Genomic_DNA"/>
</dbReference>
<keyword evidence="1" id="KW-0963">Cytoplasm</keyword>
<reference evidence="5" key="1">
    <citation type="submission" date="2020-05" db="EMBL/GenBank/DDBJ databases">
        <authorList>
            <person name="Chiriac C."/>
            <person name="Salcher M."/>
            <person name="Ghai R."/>
            <person name="Kavagutti S V."/>
        </authorList>
    </citation>
    <scope>NUCLEOTIDE SEQUENCE</scope>
</reference>
<keyword evidence="2" id="KW-0808">Transferase</keyword>
<evidence type="ECO:0000313" key="7">
    <source>
        <dbReference type="EMBL" id="CAB5113318.1"/>
    </source>
</evidence>
<dbReference type="Gene3D" id="2.40.10.240">
    <property type="entry name" value="QueA-like"/>
    <property type="match status" value="1"/>
</dbReference>